<dbReference type="EMBL" id="VIGB01000003">
    <property type="protein sequence ID" value="TQF02212.1"/>
    <property type="molecule type" value="Genomic_DNA"/>
</dbReference>
<evidence type="ECO:0000313" key="1">
    <source>
        <dbReference type="EMBL" id="TQF02212.1"/>
    </source>
</evidence>
<evidence type="ECO:0000313" key="2">
    <source>
        <dbReference type="Proteomes" id="UP000319103"/>
    </source>
</evidence>
<name>A0A540VZL3_9ACTN</name>
<dbReference type="RefSeq" id="WP_141632914.1">
    <property type="nucleotide sequence ID" value="NZ_VIGB01000003.1"/>
</dbReference>
<accession>A0A540VZL3</accession>
<reference evidence="1 2" key="1">
    <citation type="submission" date="2019-06" db="EMBL/GenBank/DDBJ databases">
        <title>Description of Kitasatospora acidophila sp. nov. isolated from pine grove soil, and reclassification of Streptomyces novaecaesareae to Kitasatospora novaeceasareae comb. nov.</title>
        <authorList>
            <person name="Kim M.J."/>
        </authorList>
    </citation>
    <scope>NUCLEOTIDE SEQUENCE [LARGE SCALE GENOMIC DNA]</scope>
    <source>
        <strain evidence="1 2">MMS16-CNU292</strain>
    </source>
</reference>
<keyword evidence="2" id="KW-1185">Reference proteome</keyword>
<dbReference type="Pfam" id="PF13432">
    <property type="entry name" value="TPR_16"/>
    <property type="match status" value="1"/>
</dbReference>
<proteinExistence type="predicted"/>
<dbReference type="Proteomes" id="UP000319103">
    <property type="component" value="Unassembled WGS sequence"/>
</dbReference>
<sequence>MPNRTTADEEFDADLVGMLAAPHAVPLGLKPDVPWFDFDLVIELGLGYVNRGESAAAEAVATAALASRSAKVQAAGQLVTALLQLSRGRYRRAWARAGKAAKVTDPDVAAEVAFARGLILEGRGNNRDASHQYALVAESGRYRSIGRGALAFGEMLLRETEGWDQDAYDVLGAAVDSGFPEAVGSALLAQATLADRSGDMDMAEFLYREATGASVPRAAAQAAFHLGDILRERGDLAGAREQFRAASRSSDPEFSAKGALNLGVLLMEAGEAAEAIELFGFAAASSYEPAAARGHGHLGLLSIDAGDPRTAEHHLRIALRCKDPQLQAGARKGLDHIRNSGR</sequence>
<organism evidence="1 2">
    <name type="scientific">Kitasatospora acidiphila</name>
    <dbReference type="NCBI Taxonomy" id="2567942"/>
    <lineage>
        <taxon>Bacteria</taxon>
        <taxon>Bacillati</taxon>
        <taxon>Actinomycetota</taxon>
        <taxon>Actinomycetes</taxon>
        <taxon>Kitasatosporales</taxon>
        <taxon>Streptomycetaceae</taxon>
        <taxon>Kitasatospora</taxon>
    </lineage>
</organism>
<gene>
    <name evidence="1" type="ORF">E6W39_07930</name>
</gene>
<dbReference type="AlphaFoldDB" id="A0A540VZL3"/>
<dbReference type="Gene3D" id="1.25.40.10">
    <property type="entry name" value="Tetratricopeptide repeat domain"/>
    <property type="match status" value="2"/>
</dbReference>
<dbReference type="InterPro" id="IPR011990">
    <property type="entry name" value="TPR-like_helical_dom_sf"/>
</dbReference>
<protein>
    <submittedName>
        <fullName evidence="1">Tetratricopeptide repeat protein</fullName>
    </submittedName>
</protein>
<comment type="caution">
    <text evidence="1">The sequence shown here is derived from an EMBL/GenBank/DDBJ whole genome shotgun (WGS) entry which is preliminary data.</text>
</comment>
<dbReference type="OrthoDB" id="3799350at2"/>
<dbReference type="SUPFAM" id="SSF81901">
    <property type="entry name" value="HCP-like"/>
    <property type="match status" value="1"/>
</dbReference>